<sequence>MAEQFDKIHSHIEAIANAMPDPIFVMGQDGTYLDIIGGQERSLYADGHNLIGKKYTDVLPEKMAERFLKVVNKAIMSGHLQEIEYQLADSEVQGIEPLRTTEGQWYEARVYPLDSEAYDQPAAIWLAINITNRKHMEEQIERLSSNDPLTDLYNRDYFMGVIDEELNKARLNHRPLSLAKINLDCFKRITDAYGHEMGDKAILTAAHAIKNVVKDLGYIGRLSCDQFMIVLPEIKAVDAFRITKLAQETISSQTIQLDKDEKTCLTSHAGVTELRDANEDSQVLFKRVNKAIKALDGTREKTRIL</sequence>
<dbReference type="InterPro" id="IPR052155">
    <property type="entry name" value="Biofilm_reg_signaling"/>
</dbReference>
<gene>
    <name evidence="2" type="primary">pleD_5</name>
    <name evidence="2" type="ORF">GHNINEIG_01478</name>
</gene>
<organism evidence="2 3">
    <name type="scientific">Hydrogenovibrio crunogenus</name>
    <dbReference type="NCBI Taxonomy" id="39765"/>
    <lineage>
        <taxon>Bacteria</taxon>
        <taxon>Pseudomonadati</taxon>
        <taxon>Pseudomonadota</taxon>
        <taxon>Gammaproteobacteria</taxon>
        <taxon>Thiotrichales</taxon>
        <taxon>Piscirickettsiaceae</taxon>
        <taxon>Hydrogenovibrio</taxon>
    </lineage>
</organism>
<evidence type="ECO:0000313" key="2">
    <source>
        <dbReference type="EMBL" id="QBZ83424.1"/>
    </source>
</evidence>
<dbReference type="PROSITE" id="PS50887">
    <property type="entry name" value="GGDEF"/>
    <property type="match status" value="1"/>
</dbReference>
<dbReference type="EMBL" id="CP032096">
    <property type="protein sequence ID" value="QBZ83424.1"/>
    <property type="molecule type" value="Genomic_DNA"/>
</dbReference>
<evidence type="ECO:0000313" key="3">
    <source>
        <dbReference type="Proteomes" id="UP000296201"/>
    </source>
</evidence>
<dbReference type="SMART" id="SM00267">
    <property type="entry name" value="GGDEF"/>
    <property type="match status" value="1"/>
</dbReference>
<accession>A0A4V1C8X5</accession>
<feature type="domain" description="GGDEF" evidence="1">
    <location>
        <begin position="174"/>
        <end position="305"/>
    </location>
</feature>
<dbReference type="Pfam" id="PF08448">
    <property type="entry name" value="PAS_4"/>
    <property type="match status" value="1"/>
</dbReference>
<protein>
    <submittedName>
        <fullName evidence="2">Response regulator PleD</fullName>
    </submittedName>
</protein>
<dbReference type="InterPro" id="IPR000160">
    <property type="entry name" value="GGDEF_dom"/>
</dbReference>
<dbReference type="NCBIfam" id="TIGR00254">
    <property type="entry name" value="GGDEF"/>
    <property type="match status" value="1"/>
</dbReference>
<dbReference type="Gene3D" id="3.30.70.270">
    <property type="match status" value="1"/>
</dbReference>
<reference evidence="2 3" key="1">
    <citation type="submission" date="2018-08" db="EMBL/GenBank/DDBJ databases">
        <title>Horizontal acquisition of hydrogen conversion ability and other habitat adaptations in Hydrogenovibrio crunogenus strains.</title>
        <authorList>
            <person name="Gonnella G."/>
            <person name="Adam N."/>
            <person name="Perner M."/>
        </authorList>
    </citation>
    <scope>NUCLEOTIDE SEQUENCE [LARGE SCALE GENOMIC DNA]</scope>
    <source>
        <strain evidence="2 3">SP-41</strain>
    </source>
</reference>
<dbReference type="Pfam" id="PF00990">
    <property type="entry name" value="GGDEF"/>
    <property type="match status" value="1"/>
</dbReference>
<dbReference type="InterPro" id="IPR029787">
    <property type="entry name" value="Nucleotide_cyclase"/>
</dbReference>
<dbReference type="InterPro" id="IPR013656">
    <property type="entry name" value="PAS_4"/>
</dbReference>
<dbReference type="RefSeq" id="WP_135796049.1">
    <property type="nucleotide sequence ID" value="NZ_CP032096.1"/>
</dbReference>
<evidence type="ECO:0000259" key="1">
    <source>
        <dbReference type="PROSITE" id="PS50887"/>
    </source>
</evidence>
<proteinExistence type="predicted"/>
<dbReference type="PANTHER" id="PTHR44757">
    <property type="entry name" value="DIGUANYLATE CYCLASE DGCP"/>
    <property type="match status" value="1"/>
</dbReference>
<name>A0A4V1C8X5_9GAMM</name>
<dbReference type="InterPro" id="IPR043128">
    <property type="entry name" value="Rev_trsase/Diguanyl_cyclase"/>
</dbReference>
<dbReference type="PANTHER" id="PTHR44757:SF2">
    <property type="entry name" value="BIOFILM ARCHITECTURE MAINTENANCE PROTEIN MBAA"/>
    <property type="match status" value="1"/>
</dbReference>
<dbReference type="OrthoDB" id="92309at2"/>
<dbReference type="Gene3D" id="3.30.450.20">
    <property type="entry name" value="PAS domain"/>
    <property type="match status" value="1"/>
</dbReference>
<dbReference type="InterPro" id="IPR035965">
    <property type="entry name" value="PAS-like_dom_sf"/>
</dbReference>
<keyword evidence="3" id="KW-1185">Reference proteome</keyword>
<dbReference type="SUPFAM" id="SSF55785">
    <property type="entry name" value="PYP-like sensor domain (PAS domain)"/>
    <property type="match status" value="1"/>
</dbReference>
<dbReference type="CDD" id="cd01949">
    <property type="entry name" value="GGDEF"/>
    <property type="match status" value="1"/>
</dbReference>
<dbReference type="SUPFAM" id="SSF55073">
    <property type="entry name" value="Nucleotide cyclase"/>
    <property type="match status" value="1"/>
</dbReference>
<dbReference type="Proteomes" id="UP000296201">
    <property type="component" value="Chromosome"/>
</dbReference>
<dbReference type="AlphaFoldDB" id="A0A4V1C8X5"/>